<evidence type="ECO:0000313" key="1">
    <source>
        <dbReference type="EMBL" id="KAH7904935.1"/>
    </source>
</evidence>
<proteinExistence type="predicted"/>
<protein>
    <submittedName>
        <fullName evidence="1">Uncharacterized protein</fullName>
    </submittedName>
</protein>
<reference evidence="1" key="1">
    <citation type="journal article" date="2021" name="New Phytol.">
        <title>Evolutionary innovations through gain and loss of genes in the ectomycorrhizal Boletales.</title>
        <authorList>
            <person name="Wu G."/>
            <person name="Miyauchi S."/>
            <person name="Morin E."/>
            <person name="Kuo A."/>
            <person name="Drula E."/>
            <person name="Varga T."/>
            <person name="Kohler A."/>
            <person name="Feng B."/>
            <person name="Cao Y."/>
            <person name="Lipzen A."/>
            <person name="Daum C."/>
            <person name="Hundley H."/>
            <person name="Pangilinan J."/>
            <person name="Johnson J."/>
            <person name="Barry K."/>
            <person name="LaButti K."/>
            <person name="Ng V."/>
            <person name="Ahrendt S."/>
            <person name="Min B."/>
            <person name="Choi I.G."/>
            <person name="Park H."/>
            <person name="Plett J.M."/>
            <person name="Magnuson J."/>
            <person name="Spatafora J.W."/>
            <person name="Nagy L.G."/>
            <person name="Henrissat B."/>
            <person name="Grigoriev I.V."/>
            <person name="Yang Z.L."/>
            <person name="Xu J."/>
            <person name="Martin F.M."/>
        </authorList>
    </citation>
    <scope>NUCLEOTIDE SEQUENCE</scope>
    <source>
        <strain evidence="1">ATCC 28755</strain>
    </source>
</reference>
<name>A0ACB7ZV49_9AGAM</name>
<sequence length="1307" mass="145696">MSRSTSKSLCTDSTDSLDILIASLSLEEARGDFSRSSADEDSNRSLPSILTSPPRVFTLKPSTSQSEKHGFAKGNRSKQEGGRNETARVKDEGTMPLVNGENSPAISWVMLIVRRVSTGVQTASLLDKQYIVSSGTKTGTMQEWYEAGHATQGVPGGKVNKTAAEVTPAQSKHPLVKKKQKYAAWVVVKGREPGVYYSWRSAEEQVVGFPNNSHQGYKTIDEAHQVWARHNERSDLPRDGPSTSGVMHSMRTAASAQKAGPSNVNKTPWYLRPPTKQCRWIVVFKGIEPGIYPDCSSMGGRCRDPPVAFFSGPSTSQVHRDTAVYLSVDGRRATNANIQQAFKKRRLEPEELDDVLATWTPGGEYAPHSDEGGAPEAELDGDVIEVQPLKRKRYINSDQPMNTWRPYAAEFLNELVRHEGLGNGATCSGCSTDNDGKSTTLYRCKDCFGGAPECHKCCLARHSYLPLHTITQWVGFWQNTSLNALGLSVQLGHSGLHSCPLPSAPVNLVVLDSNGIHIVSTRFCECPHAMNASKRVQLLRLSWFPATLADPQTCATFRVLEHYHQLNLNGGLNVQDFMNTLERQTDASGLQPIPDRYKAFSRIFRQWTFLKQMKRAGRAHECTGPAGTKPGECAILCWACPHDGINLPTNWRDVDPKHLFLYALVLAMDANFRLKSRLRAVHPDPALCPGSAYLVDEKPYLAHLKNYVAESDISTCIAFAALTQKETRITTGLRSSGVGACICARHEVVRPRGVGDLQKGERYSNMDYIFLSAICGVALATIILSYDISCQYKKNFHARVEKMPNALRITPDKTDINFALPSWHALAHKSECQVENSIAYLPGAGRTDGEGIERSWAEMNPLASSTKEMGPGARHDALDDHFGFHNWEKNIHLGDMLSRRLIVAIAERERQVNNFREVTDTLSVAVVKEWKGMLKSWEKDKSQPNPYEIDRKGEQRLRVEAENINHTVNQASVLEDKRIACLNKLRGFRDLQRLYMPGAVCCIQREDDSRDREALPPNVENIKLWLPSDLPPSDRLSGCVKDLPDMERKLREAQCHDALDALRARLHAKAYLITFRNKNMRGQVQSTRSRTLIARIGDRANFCAQKYRHARSALIRLSGQEFDGHTFKELLPTDLTLDCEDGADVQSQQALARAGKDTGPRTKKKSNGRKILSWIWTAGGGPDEEQESGVHQSVRVEWCKARARKLRWSEEVDLLREEMRRALCFLEWRERWWLLRPTAWEGLDPSITAGLVAYARRQAVLHRDLASAFEAKWSQPSVAAARALIGSGGGETEDDVALGETFLGSDG</sequence>
<organism evidence="1 2">
    <name type="scientific">Hygrophoropsis aurantiaca</name>
    <dbReference type="NCBI Taxonomy" id="72124"/>
    <lineage>
        <taxon>Eukaryota</taxon>
        <taxon>Fungi</taxon>
        <taxon>Dikarya</taxon>
        <taxon>Basidiomycota</taxon>
        <taxon>Agaricomycotina</taxon>
        <taxon>Agaricomycetes</taxon>
        <taxon>Agaricomycetidae</taxon>
        <taxon>Boletales</taxon>
        <taxon>Coniophorineae</taxon>
        <taxon>Hygrophoropsidaceae</taxon>
        <taxon>Hygrophoropsis</taxon>
    </lineage>
</organism>
<dbReference type="Proteomes" id="UP000790377">
    <property type="component" value="Unassembled WGS sequence"/>
</dbReference>
<gene>
    <name evidence="1" type="ORF">BJ138DRAFT_1106403</name>
</gene>
<comment type="caution">
    <text evidence="1">The sequence shown here is derived from an EMBL/GenBank/DDBJ whole genome shotgun (WGS) entry which is preliminary data.</text>
</comment>
<evidence type="ECO:0000313" key="2">
    <source>
        <dbReference type="Proteomes" id="UP000790377"/>
    </source>
</evidence>
<accession>A0ACB7ZV49</accession>
<dbReference type="EMBL" id="MU268320">
    <property type="protein sequence ID" value="KAH7904935.1"/>
    <property type="molecule type" value="Genomic_DNA"/>
</dbReference>
<keyword evidence="2" id="KW-1185">Reference proteome</keyword>